<feature type="chain" id="PRO_5039006081" description="Glycoside-hydrolase family GH114 TIM-barrel domain-containing protein" evidence="1">
    <location>
        <begin position="27"/>
        <end position="308"/>
    </location>
</feature>
<evidence type="ECO:0000256" key="1">
    <source>
        <dbReference type="SAM" id="SignalP"/>
    </source>
</evidence>
<feature type="signal peptide" evidence="1">
    <location>
        <begin position="1"/>
        <end position="26"/>
    </location>
</feature>
<dbReference type="Pfam" id="PF03537">
    <property type="entry name" value="Glyco_hydro_114"/>
    <property type="match status" value="1"/>
</dbReference>
<dbReference type="PANTHER" id="PTHR35882:SF2">
    <property type="entry name" value="PELA"/>
    <property type="match status" value="1"/>
</dbReference>
<feature type="domain" description="Glycoside-hydrolase family GH114 TIM-barrel" evidence="2">
    <location>
        <begin position="43"/>
        <end position="301"/>
    </location>
</feature>
<organism evidence="3 4">
    <name type="scientific">Nonomuraea cavernae</name>
    <dbReference type="NCBI Taxonomy" id="2045107"/>
    <lineage>
        <taxon>Bacteria</taxon>
        <taxon>Bacillati</taxon>
        <taxon>Actinomycetota</taxon>
        <taxon>Actinomycetes</taxon>
        <taxon>Streptosporangiales</taxon>
        <taxon>Streptosporangiaceae</taxon>
        <taxon>Nonomuraea</taxon>
    </lineage>
</organism>
<proteinExistence type="predicted"/>
<reference evidence="3" key="1">
    <citation type="journal article" date="2014" name="Int. J. Syst. Evol. Microbiol.">
        <title>Complete genome sequence of Corynebacterium casei LMG S-19264T (=DSM 44701T), isolated from a smear-ripened cheese.</title>
        <authorList>
            <consortium name="US DOE Joint Genome Institute (JGI-PGF)"/>
            <person name="Walter F."/>
            <person name="Albersmeier A."/>
            <person name="Kalinowski J."/>
            <person name="Ruckert C."/>
        </authorList>
    </citation>
    <scope>NUCLEOTIDE SEQUENCE</scope>
    <source>
        <strain evidence="3">CGMCC 4.7368</strain>
    </source>
</reference>
<dbReference type="Gene3D" id="3.20.20.70">
    <property type="entry name" value="Aldolase class I"/>
    <property type="match status" value="1"/>
</dbReference>
<protein>
    <recommendedName>
        <fullName evidence="2">Glycoside-hydrolase family GH114 TIM-barrel domain-containing protein</fullName>
    </recommendedName>
</protein>
<dbReference type="EMBL" id="BMNH01000008">
    <property type="protein sequence ID" value="GGO70286.1"/>
    <property type="molecule type" value="Genomic_DNA"/>
</dbReference>
<keyword evidence="1" id="KW-0732">Signal</keyword>
<reference evidence="3" key="2">
    <citation type="submission" date="2020-09" db="EMBL/GenBank/DDBJ databases">
        <authorList>
            <person name="Sun Q."/>
            <person name="Zhou Y."/>
        </authorList>
    </citation>
    <scope>NUCLEOTIDE SEQUENCE</scope>
    <source>
        <strain evidence="3">CGMCC 4.7368</strain>
    </source>
</reference>
<evidence type="ECO:0000313" key="3">
    <source>
        <dbReference type="EMBL" id="GGO70286.1"/>
    </source>
</evidence>
<evidence type="ECO:0000313" key="4">
    <source>
        <dbReference type="Proteomes" id="UP000646523"/>
    </source>
</evidence>
<dbReference type="InterPro" id="IPR017853">
    <property type="entry name" value="GH"/>
</dbReference>
<dbReference type="InterPro" id="IPR004352">
    <property type="entry name" value="GH114_TIM-barrel"/>
</dbReference>
<dbReference type="PRINTS" id="PR01545">
    <property type="entry name" value="THEMAYE10DUF"/>
</dbReference>
<dbReference type="SUPFAM" id="SSF51445">
    <property type="entry name" value="(Trans)glycosidases"/>
    <property type="match status" value="1"/>
</dbReference>
<sequence length="308" mass="34505">MRGAGVRSFLHAGVAMATLASCASCATGSPAAGPRGLGEISTFTYVLEKYPKGRLDELARAPHQLAIIDLSRDGTVKGYFTREEIARLRGSGKKVLAYFEIGSIEEFRTEYRPLRDRHADLLLNVWKDWPDEHFVKYWDPRWWDQVVRPRVDQALRAGFDGVYLDTPLAYEEIDLARVPGRTRDRLARDMVDLIVRISAYAKRSRPGFAVLPQNSPELRHHPGYTRAIDGIGMEELFFKATDDPCDEEWCGENLANAMALRRQGKVVLATDYASSAANVMNACSRYRKLGIAGNVTTVALDRISPPCR</sequence>
<dbReference type="PROSITE" id="PS51257">
    <property type="entry name" value="PROKAR_LIPOPROTEIN"/>
    <property type="match status" value="1"/>
</dbReference>
<dbReference type="AlphaFoldDB" id="A0A917YYN5"/>
<dbReference type="InterPro" id="IPR013785">
    <property type="entry name" value="Aldolase_TIM"/>
</dbReference>
<gene>
    <name evidence="3" type="ORF">GCM10012289_33380</name>
</gene>
<name>A0A917YYN5_9ACTN</name>
<comment type="caution">
    <text evidence="3">The sequence shown here is derived from an EMBL/GenBank/DDBJ whole genome shotgun (WGS) entry which is preliminary data.</text>
</comment>
<dbReference type="Proteomes" id="UP000646523">
    <property type="component" value="Unassembled WGS sequence"/>
</dbReference>
<accession>A0A917YYN5</accession>
<dbReference type="PANTHER" id="PTHR35882">
    <property type="entry name" value="PELA"/>
    <property type="match status" value="1"/>
</dbReference>
<keyword evidence="4" id="KW-1185">Reference proteome</keyword>
<dbReference type="InterPro" id="IPR016062">
    <property type="entry name" value="TM1410-rel"/>
</dbReference>
<evidence type="ECO:0000259" key="2">
    <source>
        <dbReference type="Pfam" id="PF03537"/>
    </source>
</evidence>